<protein>
    <submittedName>
        <fullName evidence="2">Uncharacterized protein</fullName>
    </submittedName>
</protein>
<dbReference type="EMBL" id="BAABHD010000024">
    <property type="protein sequence ID" value="GAA4455013.1"/>
    <property type="molecule type" value="Genomic_DNA"/>
</dbReference>
<proteinExistence type="predicted"/>
<name>A0ABP8MUC3_9BACT</name>
<dbReference type="RefSeq" id="WP_345243465.1">
    <property type="nucleotide sequence ID" value="NZ_BAABHD010000024.1"/>
</dbReference>
<sequence length="65" mass="6722">MENTPPPATGFNPDPEAEKPAGAAELMTPDNAPGPEGPGPYSNRPDTTDPEDVEGDLDMETEAGL</sequence>
<accession>A0ABP8MUC3</accession>
<dbReference type="Proteomes" id="UP001501175">
    <property type="component" value="Unassembled WGS sequence"/>
</dbReference>
<keyword evidence="3" id="KW-1185">Reference proteome</keyword>
<gene>
    <name evidence="2" type="ORF">GCM10023189_22300</name>
</gene>
<feature type="region of interest" description="Disordered" evidence="1">
    <location>
        <begin position="1"/>
        <end position="65"/>
    </location>
</feature>
<evidence type="ECO:0000313" key="3">
    <source>
        <dbReference type="Proteomes" id="UP001501175"/>
    </source>
</evidence>
<comment type="caution">
    <text evidence="2">The sequence shown here is derived from an EMBL/GenBank/DDBJ whole genome shotgun (WGS) entry which is preliminary data.</text>
</comment>
<organism evidence="2 3">
    <name type="scientific">Nibrella saemangeumensis</name>
    <dbReference type="NCBI Taxonomy" id="1084526"/>
    <lineage>
        <taxon>Bacteria</taxon>
        <taxon>Pseudomonadati</taxon>
        <taxon>Bacteroidota</taxon>
        <taxon>Cytophagia</taxon>
        <taxon>Cytophagales</taxon>
        <taxon>Spirosomataceae</taxon>
        <taxon>Nibrella</taxon>
    </lineage>
</organism>
<feature type="compositionally biased region" description="Acidic residues" evidence="1">
    <location>
        <begin position="48"/>
        <end position="65"/>
    </location>
</feature>
<evidence type="ECO:0000313" key="2">
    <source>
        <dbReference type="EMBL" id="GAA4455013.1"/>
    </source>
</evidence>
<reference evidence="3" key="1">
    <citation type="journal article" date="2019" name="Int. J. Syst. Evol. Microbiol.">
        <title>The Global Catalogue of Microorganisms (GCM) 10K type strain sequencing project: providing services to taxonomists for standard genome sequencing and annotation.</title>
        <authorList>
            <consortium name="The Broad Institute Genomics Platform"/>
            <consortium name="The Broad Institute Genome Sequencing Center for Infectious Disease"/>
            <person name="Wu L."/>
            <person name="Ma J."/>
        </authorList>
    </citation>
    <scope>NUCLEOTIDE SEQUENCE [LARGE SCALE GENOMIC DNA]</scope>
    <source>
        <strain evidence="3">JCM 17927</strain>
    </source>
</reference>
<evidence type="ECO:0000256" key="1">
    <source>
        <dbReference type="SAM" id="MobiDB-lite"/>
    </source>
</evidence>